<sequence length="125" mass="15027">MLIFRLKKQLFLLPIVLFTFLGLFLIDNNQVMAMENEKHYIKNKKKSTDIKNELFNLLKNKKELEDKIHDFRNKKQVNCYERDIALKLEIEHNELNSKISEIYKKISKMSKVTFNLKPLIKIIED</sequence>
<accession>A0A421NUT3</accession>
<dbReference type="OrthoDB" id="386096at2"/>
<comment type="caution">
    <text evidence="3">The sequence shown here is derived from an EMBL/GenBank/DDBJ whole genome shotgun (WGS) entry which is preliminary data.</text>
</comment>
<organism evidence="3 4">
    <name type="scientific">Candidatus Phytoplasma solani</name>
    <dbReference type="NCBI Taxonomy" id="69896"/>
    <lineage>
        <taxon>Bacteria</taxon>
        <taxon>Bacillati</taxon>
        <taxon>Mycoplasmatota</taxon>
        <taxon>Mollicutes</taxon>
        <taxon>Acholeplasmatales</taxon>
        <taxon>Acholeplasmataceae</taxon>
        <taxon>Candidatus Phytoplasma</taxon>
        <taxon>16SrXII (Stolbur group)</taxon>
    </lineage>
</organism>
<dbReference type="AlphaFoldDB" id="A0A421NUT3"/>
<dbReference type="Pfam" id="PF12113">
    <property type="entry name" value="SVM_signal"/>
    <property type="match status" value="1"/>
</dbReference>
<dbReference type="EMBL" id="MPBG01000009">
    <property type="protein sequence ID" value="RMI87787.1"/>
    <property type="molecule type" value="Genomic_DNA"/>
</dbReference>
<dbReference type="InterPro" id="IPR021970">
    <property type="entry name" value="SVM_signal"/>
</dbReference>
<evidence type="ECO:0000259" key="2">
    <source>
        <dbReference type="Pfam" id="PF12113"/>
    </source>
</evidence>
<dbReference type="Proteomes" id="UP000283896">
    <property type="component" value="Unassembled WGS sequence"/>
</dbReference>
<evidence type="ECO:0000313" key="4">
    <source>
        <dbReference type="Proteomes" id="UP000283896"/>
    </source>
</evidence>
<reference evidence="4" key="1">
    <citation type="submission" date="2016-11" db="EMBL/GenBank/DDBJ databases">
        <title>Genome sequence of Candidatus Phytoplasma solani strain SA-1.</title>
        <authorList>
            <person name="Haryono M."/>
            <person name="Samarzija I."/>
            <person name="Seruga Music M."/>
            <person name="Hogenhout S."/>
            <person name="Kuo C.-H."/>
        </authorList>
    </citation>
    <scope>NUCLEOTIDE SEQUENCE [LARGE SCALE GENOMIC DNA]</scope>
    <source>
        <strain evidence="4">SA-1</strain>
    </source>
</reference>
<gene>
    <name evidence="3" type="ORF">PSSA1_v1c5560</name>
</gene>
<dbReference type="RefSeq" id="WP_122225587.1">
    <property type="nucleotide sequence ID" value="NZ_MPBG01000009.1"/>
</dbReference>
<keyword evidence="4" id="KW-1185">Reference proteome</keyword>
<feature type="domain" description="Sequence-variable mosaic (SVM) signal sequence" evidence="2">
    <location>
        <begin position="4"/>
        <end position="34"/>
    </location>
</feature>
<proteinExistence type="predicted"/>
<evidence type="ECO:0000256" key="1">
    <source>
        <dbReference type="SAM" id="Coils"/>
    </source>
</evidence>
<feature type="coiled-coil region" evidence="1">
    <location>
        <begin position="47"/>
        <end position="74"/>
    </location>
</feature>
<protein>
    <recommendedName>
        <fullName evidence="2">Sequence-variable mosaic (SVM) signal sequence domain-containing protein</fullName>
    </recommendedName>
</protein>
<name>A0A421NUT3_9MOLU</name>
<keyword evidence="1" id="KW-0175">Coiled coil</keyword>
<evidence type="ECO:0000313" key="3">
    <source>
        <dbReference type="EMBL" id="RMI87787.1"/>
    </source>
</evidence>